<dbReference type="EMBL" id="CAJVPM010045132">
    <property type="protein sequence ID" value="CAG8715759.1"/>
    <property type="molecule type" value="Genomic_DNA"/>
</dbReference>
<reference evidence="1" key="1">
    <citation type="submission" date="2021-06" db="EMBL/GenBank/DDBJ databases">
        <authorList>
            <person name="Kallberg Y."/>
            <person name="Tangrot J."/>
            <person name="Rosling A."/>
        </authorList>
    </citation>
    <scope>NUCLEOTIDE SEQUENCE</scope>
    <source>
        <strain evidence="1">AU212A</strain>
    </source>
</reference>
<gene>
    <name evidence="1" type="ORF">SCALOS_LOCUS11054</name>
</gene>
<evidence type="ECO:0000313" key="1">
    <source>
        <dbReference type="EMBL" id="CAG8715759.1"/>
    </source>
</evidence>
<comment type="caution">
    <text evidence="1">The sequence shown here is derived from an EMBL/GenBank/DDBJ whole genome shotgun (WGS) entry which is preliminary data.</text>
</comment>
<dbReference type="Proteomes" id="UP000789860">
    <property type="component" value="Unassembled WGS sequence"/>
</dbReference>
<sequence>MNLPEQQYNSALSCIFNYLTRQELCTCSLVNKDWSQNAKAKLWKRPNFITEGTTSLQAFQKFLKILETIASEKTRYLIQIIDVSKIQETLYETIKEDWLTIIIQKCYNL</sequence>
<protein>
    <submittedName>
        <fullName evidence="1">2065_t:CDS:1</fullName>
    </submittedName>
</protein>
<proteinExistence type="predicted"/>
<keyword evidence="2" id="KW-1185">Reference proteome</keyword>
<name>A0ACA9PMI6_9GLOM</name>
<evidence type="ECO:0000313" key="2">
    <source>
        <dbReference type="Proteomes" id="UP000789860"/>
    </source>
</evidence>
<feature type="non-terminal residue" evidence="1">
    <location>
        <position position="109"/>
    </location>
</feature>
<organism evidence="1 2">
    <name type="scientific">Scutellospora calospora</name>
    <dbReference type="NCBI Taxonomy" id="85575"/>
    <lineage>
        <taxon>Eukaryota</taxon>
        <taxon>Fungi</taxon>
        <taxon>Fungi incertae sedis</taxon>
        <taxon>Mucoromycota</taxon>
        <taxon>Glomeromycotina</taxon>
        <taxon>Glomeromycetes</taxon>
        <taxon>Diversisporales</taxon>
        <taxon>Gigasporaceae</taxon>
        <taxon>Scutellospora</taxon>
    </lineage>
</organism>
<accession>A0ACA9PMI6</accession>